<proteinExistence type="predicted"/>
<evidence type="ECO:0000256" key="1">
    <source>
        <dbReference type="SAM" id="Coils"/>
    </source>
</evidence>
<dbReference type="EMBL" id="UYYG01000129">
    <property type="protein sequence ID" value="VDN53419.1"/>
    <property type="molecule type" value="Genomic_DNA"/>
</dbReference>
<reference evidence="3 5" key="2">
    <citation type="submission" date="2018-11" db="EMBL/GenBank/DDBJ databases">
        <authorList>
            <consortium name="Pathogen Informatics"/>
        </authorList>
    </citation>
    <scope>NUCLEOTIDE SEQUENCE [LARGE SCALE GENOMIC DNA]</scope>
</reference>
<evidence type="ECO:0000313" key="3">
    <source>
        <dbReference type="EMBL" id="VDN53419.1"/>
    </source>
</evidence>
<keyword evidence="5" id="KW-1185">Reference proteome</keyword>
<protein>
    <submittedName>
        <fullName evidence="6">F-BAR domain-containing protein</fullName>
    </submittedName>
</protein>
<dbReference type="Gene3D" id="1.20.1270.60">
    <property type="entry name" value="Arfaptin homology (AH) domain/BAR domain"/>
    <property type="match status" value="1"/>
</dbReference>
<feature type="coiled-coil region" evidence="1">
    <location>
        <begin position="202"/>
        <end position="229"/>
    </location>
</feature>
<evidence type="ECO:0000313" key="4">
    <source>
        <dbReference type="Proteomes" id="UP000038040"/>
    </source>
</evidence>
<gene>
    <name evidence="3" type="ORF">DME_LOCUS3392</name>
</gene>
<dbReference type="OrthoDB" id="5803434at2759"/>
<organism evidence="4 6">
    <name type="scientific">Dracunculus medinensis</name>
    <name type="common">Guinea worm</name>
    <dbReference type="NCBI Taxonomy" id="318479"/>
    <lineage>
        <taxon>Eukaryota</taxon>
        <taxon>Metazoa</taxon>
        <taxon>Ecdysozoa</taxon>
        <taxon>Nematoda</taxon>
        <taxon>Chromadorea</taxon>
        <taxon>Rhabditida</taxon>
        <taxon>Spirurina</taxon>
        <taxon>Dracunculoidea</taxon>
        <taxon>Dracunculidae</taxon>
        <taxon>Dracunculus</taxon>
    </lineage>
</organism>
<feature type="compositionally biased region" description="Polar residues" evidence="2">
    <location>
        <begin position="380"/>
        <end position="397"/>
    </location>
</feature>
<evidence type="ECO:0000256" key="2">
    <source>
        <dbReference type="SAM" id="MobiDB-lite"/>
    </source>
</evidence>
<evidence type="ECO:0000313" key="6">
    <source>
        <dbReference type="WBParaSite" id="DME_0000979601-mRNA-1"/>
    </source>
</evidence>
<sequence length="465" mass="54474">MAIWPFRVEDIKKLSAFDHSCLRYILRVRQVEKYDRIYHRSNITCINSGPAIYGRWKKEWFLLLSTIASEHIPWKRLTLSLSEPKITREFRTRIRQTCNEACKGNENSKPLLQIFRKKSASTELALLENGLQELSLTSKFTSKIAETQQKALNTLTEWAKSSQNAAIDDVMQNTNELFRLFSEKQIRFAQDYNHFLQQLEKIVEDEREITKAEHQVNILEEKERKLRKEIQKRPSFFRRGGDIFLLRQELDKVIADKEKAKRIFGETRAEMEVIKMFRFRKGMQGIADSYCSLANKCHAVFTCHREITELVPAISEQDVQRMVYDGMHIARERVNNLRRSLNRITSTDNLRQSIRPAKRNEPSHRLHRNSFPSPPPPYSTLEQSLSSNRNNQSTENASETINDHVWGHKRYVPHASSQTSSKLHKGMHSYSFPLIQRLYPKLPKNPYLVMKKQHASGLIPKPPRM</sequence>
<dbReference type="STRING" id="318479.A0A0N4UPC0"/>
<accession>A0A0N4UPC0</accession>
<dbReference type="InterPro" id="IPR027267">
    <property type="entry name" value="AH/BAR_dom_sf"/>
</dbReference>
<reference evidence="6" key="1">
    <citation type="submission" date="2017-02" db="UniProtKB">
        <authorList>
            <consortium name="WormBaseParasite"/>
        </authorList>
    </citation>
    <scope>IDENTIFICATION</scope>
</reference>
<keyword evidence="1" id="KW-0175">Coiled coil</keyword>
<dbReference type="Proteomes" id="UP000038040">
    <property type="component" value="Unplaced"/>
</dbReference>
<name>A0A0N4UPC0_DRAME</name>
<feature type="region of interest" description="Disordered" evidence="2">
    <location>
        <begin position="343"/>
        <end position="397"/>
    </location>
</feature>
<evidence type="ECO:0000313" key="5">
    <source>
        <dbReference type="Proteomes" id="UP000274756"/>
    </source>
</evidence>
<feature type="compositionally biased region" description="Polar residues" evidence="2">
    <location>
        <begin position="343"/>
        <end position="352"/>
    </location>
</feature>
<dbReference type="AlphaFoldDB" id="A0A0N4UPC0"/>
<dbReference type="Proteomes" id="UP000274756">
    <property type="component" value="Unassembled WGS sequence"/>
</dbReference>
<dbReference type="WBParaSite" id="DME_0000979601-mRNA-1">
    <property type="protein sequence ID" value="DME_0000979601-mRNA-1"/>
    <property type="gene ID" value="DME_0000979601"/>
</dbReference>